<organism evidence="2 3">
    <name type="scientific">Dendroctonus ponderosae</name>
    <name type="common">Mountain pine beetle</name>
    <dbReference type="NCBI Taxonomy" id="77166"/>
    <lineage>
        <taxon>Eukaryota</taxon>
        <taxon>Metazoa</taxon>
        <taxon>Ecdysozoa</taxon>
        <taxon>Arthropoda</taxon>
        <taxon>Hexapoda</taxon>
        <taxon>Insecta</taxon>
        <taxon>Pterygota</taxon>
        <taxon>Neoptera</taxon>
        <taxon>Endopterygota</taxon>
        <taxon>Coleoptera</taxon>
        <taxon>Polyphaga</taxon>
        <taxon>Cucujiformia</taxon>
        <taxon>Curculionidae</taxon>
        <taxon>Scolytinae</taxon>
        <taxon>Dendroctonus</taxon>
    </lineage>
</organism>
<dbReference type="AlphaFoldDB" id="U4UH34"/>
<proteinExistence type="predicted"/>
<feature type="compositionally biased region" description="Low complexity" evidence="1">
    <location>
        <begin position="32"/>
        <end position="44"/>
    </location>
</feature>
<evidence type="ECO:0000313" key="3">
    <source>
        <dbReference type="Proteomes" id="UP000030742"/>
    </source>
</evidence>
<sequence length="115" mass="12715">WTTAWLSIGISSVRSGSSSGGKIGENRHRIATDSPTSTSRTSDPRICPVRKTLINAHVTPIRSSGSDNGISDYYYGNVPCLLGREFQYTARKARKVLNQRRTSENERGSCRLPML</sequence>
<evidence type="ECO:0000256" key="1">
    <source>
        <dbReference type="SAM" id="MobiDB-lite"/>
    </source>
</evidence>
<protein>
    <submittedName>
        <fullName evidence="2">Uncharacterized protein</fullName>
    </submittedName>
</protein>
<accession>U4UH34</accession>
<feature type="non-terminal residue" evidence="2">
    <location>
        <position position="1"/>
    </location>
</feature>
<dbReference type="Proteomes" id="UP000030742">
    <property type="component" value="Unassembled WGS sequence"/>
</dbReference>
<dbReference type="EMBL" id="KB632294">
    <property type="protein sequence ID" value="ERL91673.1"/>
    <property type="molecule type" value="Genomic_DNA"/>
</dbReference>
<name>U4UH34_DENPD</name>
<gene>
    <name evidence="2" type="ORF">D910_09001</name>
</gene>
<reference evidence="2 3" key="1">
    <citation type="journal article" date="2013" name="Genome Biol.">
        <title>Draft genome of the mountain pine beetle, Dendroctonus ponderosae Hopkins, a major forest pest.</title>
        <authorList>
            <person name="Keeling C.I."/>
            <person name="Yuen M.M."/>
            <person name="Liao N.Y."/>
            <person name="Docking T.R."/>
            <person name="Chan S.K."/>
            <person name="Taylor G.A."/>
            <person name="Palmquist D.L."/>
            <person name="Jackman S.D."/>
            <person name="Nguyen A."/>
            <person name="Li M."/>
            <person name="Henderson H."/>
            <person name="Janes J.K."/>
            <person name="Zhao Y."/>
            <person name="Pandoh P."/>
            <person name="Moore R."/>
            <person name="Sperling F.A."/>
            <person name="Huber D.P."/>
            <person name="Birol I."/>
            <person name="Jones S.J."/>
            <person name="Bohlmann J."/>
        </authorList>
    </citation>
    <scope>NUCLEOTIDE SEQUENCE</scope>
</reference>
<evidence type="ECO:0000313" key="2">
    <source>
        <dbReference type="EMBL" id="ERL91673.1"/>
    </source>
</evidence>
<feature type="region of interest" description="Disordered" evidence="1">
    <location>
        <begin position="13"/>
        <end position="44"/>
    </location>
</feature>